<keyword evidence="5" id="KW-1185">Reference proteome</keyword>
<reference evidence="4 5" key="1">
    <citation type="submission" date="2016-10" db="EMBL/GenBank/DDBJ databases">
        <authorList>
            <person name="de Groot N.N."/>
        </authorList>
    </citation>
    <scope>NUCLEOTIDE SEQUENCE [LARGE SCALE GENOMIC DNA]</scope>
    <source>
        <strain evidence="4 5">DSM 22789</strain>
    </source>
</reference>
<sequence length="297" mass="32345">MKKNVCIIGLLLLVFLLPQTSDAQLLKGLGKKLEKKVEQQINNRVERQADKAINKGMDKVENAAEGAIKGSGNRQPNADGEPSSDVGNIDFPIGKSDVTLYDTYDFTLGVTYQTQGSKGRATEMTMWFGGEDYIGMSAAQEKDMFMVMHGASMIAFMEKEKSYMVLGGGMTAGVLGAAVEEAEDDTFDGEFSIKKIGSESILNYNCDVYEATTSEYTTTLWLTTELGVDAGHFMSAFGQLTKISKGGMPNLQNQAGGILLKMEGKSLKDNDSMRMEATAIDKEGKSIHTKDYKSFGF</sequence>
<dbReference type="InterPro" id="IPR025524">
    <property type="entry name" value="DUF4412"/>
</dbReference>
<dbReference type="AlphaFoldDB" id="A0A1I6VQS6"/>
<evidence type="ECO:0000256" key="1">
    <source>
        <dbReference type="SAM" id="MobiDB-lite"/>
    </source>
</evidence>
<keyword evidence="2" id="KW-0732">Signal</keyword>
<dbReference type="EMBL" id="FOZZ01000016">
    <property type="protein sequence ID" value="SFT16080.1"/>
    <property type="molecule type" value="Genomic_DNA"/>
</dbReference>
<dbReference type="RefSeq" id="WP_170852695.1">
    <property type="nucleotide sequence ID" value="NZ_FOZZ01000016.1"/>
</dbReference>
<dbReference type="STRING" id="683125.SAMN05660206_11646"/>
<evidence type="ECO:0000256" key="2">
    <source>
        <dbReference type="SAM" id="SignalP"/>
    </source>
</evidence>
<feature type="region of interest" description="Disordered" evidence="1">
    <location>
        <begin position="67"/>
        <end position="88"/>
    </location>
</feature>
<feature type="chain" id="PRO_5011630845" description="DUF4412 domain-containing protein" evidence="2">
    <location>
        <begin position="24"/>
        <end position="297"/>
    </location>
</feature>
<protein>
    <recommendedName>
        <fullName evidence="3">DUF4412 domain-containing protein</fullName>
    </recommendedName>
</protein>
<evidence type="ECO:0000313" key="5">
    <source>
        <dbReference type="Proteomes" id="UP000198785"/>
    </source>
</evidence>
<dbReference type="Proteomes" id="UP000198785">
    <property type="component" value="Unassembled WGS sequence"/>
</dbReference>
<proteinExistence type="predicted"/>
<evidence type="ECO:0000313" key="4">
    <source>
        <dbReference type="EMBL" id="SFT16080.1"/>
    </source>
</evidence>
<evidence type="ECO:0000259" key="3">
    <source>
        <dbReference type="Pfam" id="PF14371"/>
    </source>
</evidence>
<organism evidence="4 5">
    <name type="scientific">Sphingobacterium wenxiniae</name>
    <dbReference type="NCBI Taxonomy" id="683125"/>
    <lineage>
        <taxon>Bacteria</taxon>
        <taxon>Pseudomonadati</taxon>
        <taxon>Bacteroidota</taxon>
        <taxon>Sphingobacteriia</taxon>
        <taxon>Sphingobacteriales</taxon>
        <taxon>Sphingobacteriaceae</taxon>
        <taxon>Sphingobacterium</taxon>
    </lineage>
</organism>
<feature type="signal peptide" evidence="2">
    <location>
        <begin position="1"/>
        <end position="23"/>
    </location>
</feature>
<name>A0A1I6VQS6_9SPHI</name>
<dbReference type="Pfam" id="PF14371">
    <property type="entry name" value="DUF4412"/>
    <property type="match status" value="1"/>
</dbReference>
<gene>
    <name evidence="4" type="ORF">SAMN05660206_11646</name>
</gene>
<accession>A0A1I6VQS6</accession>
<feature type="domain" description="DUF4412" evidence="3">
    <location>
        <begin position="123"/>
        <end position="283"/>
    </location>
</feature>